<dbReference type="EnsemblPlants" id="Zm00001eb366630_T001">
    <property type="protein sequence ID" value="Zm00001eb366630_P001"/>
    <property type="gene ID" value="Zm00001eb366630"/>
</dbReference>
<organism evidence="4">
    <name type="scientific">Zea mays</name>
    <name type="common">Maize</name>
    <dbReference type="NCBI Taxonomy" id="4577"/>
    <lineage>
        <taxon>Eukaryota</taxon>
        <taxon>Viridiplantae</taxon>
        <taxon>Streptophyta</taxon>
        <taxon>Embryophyta</taxon>
        <taxon>Tracheophyta</taxon>
        <taxon>Spermatophyta</taxon>
        <taxon>Magnoliopsida</taxon>
        <taxon>Liliopsida</taxon>
        <taxon>Poales</taxon>
        <taxon>Poaceae</taxon>
        <taxon>PACMAD clade</taxon>
        <taxon>Panicoideae</taxon>
        <taxon>Andropogonodae</taxon>
        <taxon>Andropogoneae</taxon>
        <taxon>Tripsacinae</taxon>
        <taxon>Zea</taxon>
    </lineage>
</organism>
<dbReference type="Proteomes" id="UP000007305">
    <property type="component" value="Chromosome 8"/>
</dbReference>
<reference evidence="4" key="2">
    <citation type="submission" date="2015-12" db="EMBL/GenBank/DDBJ databases">
        <title>Update maize B73 reference genome by single molecule sequencing technologies.</title>
        <authorList>
            <consortium name="Maize Genome Sequencing Project"/>
            <person name="Ware D."/>
        </authorList>
    </citation>
    <scope>NUCLEOTIDE SEQUENCE</scope>
    <source>
        <tissue evidence="4">Seedling</tissue>
    </source>
</reference>
<feature type="region of interest" description="Disordered" evidence="2">
    <location>
        <begin position="192"/>
        <end position="213"/>
    </location>
</feature>
<reference evidence="5" key="3">
    <citation type="submission" date="2019-07" db="EMBL/GenBank/DDBJ databases">
        <authorList>
            <person name="Seetharam A."/>
            <person name="Woodhouse M."/>
            <person name="Cannon E."/>
        </authorList>
    </citation>
    <scope>NUCLEOTIDE SEQUENCE [LARGE SCALE GENOMIC DNA]</scope>
    <source>
        <strain evidence="5">cv. B73</strain>
    </source>
</reference>
<dbReference type="AlphaFoldDB" id="A0A1D6G7W1"/>
<dbReference type="GO" id="GO:0015693">
    <property type="term" value="P:magnesium ion transport"/>
    <property type="evidence" value="ECO:0000318"/>
    <property type="project" value="GO_Central"/>
</dbReference>
<name>A0A1D6G7W1_MAIZE</name>
<reference evidence="5" key="4">
    <citation type="submission" date="2021-05" db="UniProtKB">
        <authorList>
            <consortium name="EnsemblPlants"/>
        </authorList>
    </citation>
    <scope>IDENTIFICATION</scope>
    <source>
        <strain evidence="5">cv. B73</strain>
    </source>
</reference>
<dbReference type="PANTHER" id="PTHR13890:SF34">
    <property type="entry name" value="MAGNESIUM TRANSPORTER MRS2-E"/>
    <property type="match status" value="1"/>
</dbReference>
<evidence type="ECO:0000256" key="3">
    <source>
        <dbReference type="SAM" id="Phobius"/>
    </source>
</evidence>
<gene>
    <name evidence="5" type="primary">LOC103637512</name>
    <name evidence="4" type="ORF">ZEAMMB73_Zm00001d012266</name>
</gene>
<keyword evidence="3" id="KW-1133">Transmembrane helix</keyword>
<proteinExistence type="inferred from homology"/>
<dbReference type="GO" id="GO:0015095">
    <property type="term" value="F:magnesium ion transmembrane transporter activity"/>
    <property type="evidence" value="ECO:0000318"/>
    <property type="project" value="GO_Central"/>
</dbReference>
<keyword evidence="3" id="KW-0472">Membrane</keyword>
<dbReference type="InterPro" id="IPR039204">
    <property type="entry name" value="MRS2-like"/>
</dbReference>
<evidence type="ECO:0000313" key="5">
    <source>
        <dbReference type="EnsemblPlants" id="Zm00001eb366630_P001"/>
    </source>
</evidence>
<sequence>MRAAAPASFSSFSAMRAAAPFPATWLQRDAIERAIRAPLGTVLRDHALVHLPPAAAARLRLVHPSWARALASPLFTVAHAATPCRASGFFSASASFLPLDAADIVSSPALAFLPASSPPAVLSSSHGLACCFSPADDAYFVCNPATGAWHGVPCPPCQITWPRPAVVVLFDAGVYTFHGDYTLVCAFESAPGEEEDHDDETETVRESSTNVKPDVEESEMLLEAYFVQIDGTLNKLFNFQEYVDDTEDYINIMLDEKQNQLLQMGRPANDGDRGGHCRHRCRELVRHEHPETDEEARIRNLNFWETTFGTVFGCLAMYLLAIYAGKRSQILH</sequence>
<dbReference type="OrthoDB" id="10251508at2759"/>
<feature type="transmembrane region" description="Helical" evidence="3">
    <location>
        <begin position="303"/>
        <end position="324"/>
    </location>
</feature>
<dbReference type="GeneID" id="103637512"/>
<keyword evidence="3" id="KW-0812">Transmembrane</keyword>
<evidence type="ECO:0000313" key="6">
    <source>
        <dbReference type="Proteomes" id="UP000007305"/>
    </source>
</evidence>
<accession>A0A1D6G7W1</accession>
<dbReference type="PANTHER" id="PTHR13890">
    <property type="entry name" value="RNA SPLICING PROTEIN MRS2, MITOCHONDRIAL"/>
    <property type="match status" value="1"/>
</dbReference>
<evidence type="ECO:0000256" key="1">
    <source>
        <dbReference type="ARBA" id="ARBA00007535"/>
    </source>
</evidence>
<dbReference type="EMBL" id="CM000784">
    <property type="protein sequence ID" value="AQK99239.1"/>
    <property type="molecule type" value="Genomic_DNA"/>
</dbReference>
<evidence type="ECO:0000313" key="4">
    <source>
        <dbReference type="EMBL" id="AQK99239.1"/>
    </source>
</evidence>
<protein>
    <submittedName>
        <fullName evidence="4 5">Uncharacterized protein</fullName>
    </submittedName>
</protein>
<dbReference type="Gramene" id="Zm00001eb366630_T001">
    <property type="protein sequence ID" value="Zm00001eb366630_P001"/>
    <property type="gene ID" value="Zm00001eb366630"/>
</dbReference>
<evidence type="ECO:0000256" key="2">
    <source>
        <dbReference type="SAM" id="MobiDB-lite"/>
    </source>
</evidence>
<reference evidence="6" key="1">
    <citation type="journal article" date="2009" name="Science">
        <title>The B73 maize genome: complexity, diversity, and dynamics.</title>
        <authorList>
            <person name="Schnable P.S."/>
            <person name="Ware D."/>
            <person name="Fulton R.S."/>
            <person name="Stein J.C."/>
            <person name="Wei F."/>
            <person name="Pasternak S."/>
            <person name="Liang C."/>
            <person name="Zhang J."/>
            <person name="Fulton L."/>
            <person name="Graves T.A."/>
            <person name="Minx P."/>
            <person name="Reily A.D."/>
            <person name="Courtney L."/>
            <person name="Kruchowski S.S."/>
            <person name="Tomlinson C."/>
            <person name="Strong C."/>
            <person name="Delehaunty K."/>
            <person name="Fronick C."/>
            <person name="Courtney B."/>
            <person name="Rock S.M."/>
            <person name="Belter E."/>
            <person name="Du F."/>
            <person name="Kim K."/>
            <person name="Abbott R.M."/>
            <person name="Cotton M."/>
            <person name="Levy A."/>
            <person name="Marchetto P."/>
            <person name="Ochoa K."/>
            <person name="Jackson S.M."/>
            <person name="Gillam B."/>
            <person name="Chen W."/>
            <person name="Yan L."/>
            <person name="Higginbotham J."/>
            <person name="Cardenas M."/>
            <person name="Waligorski J."/>
            <person name="Applebaum E."/>
            <person name="Phelps L."/>
            <person name="Falcone J."/>
            <person name="Kanchi K."/>
            <person name="Thane T."/>
            <person name="Scimone A."/>
            <person name="Thane N."/>
            <person name="Henke J."/>
            <person name="Wang T."/>
            <person name="Ruppert J."/>
            <person name="Shah N."/>
            <person name="Rotter K."/>
            <person name="Hodges J."/>
            <person name="Ingenthron E."/>
            <person name="Cordes M."/>
            <person name="Kohlberg S."/>
            <person name="Sgro J."/>
            <person name="Delgado B."/>
            <person name="Mead K."/>
            <person name="Chinwalla A."/>
            <person name="Leonard S."/>
            <person name="Crouse K."/>
            <person name="Collura K."/>
            <person name="Kudrna D."/>
            <person name="Currie J."/>
            <person name="He R."/>
            <person name="Angelova A."/>
            <person name="Rajasekar S."/>
            <person name="Mueller T."/>
            <person name="Lomeli R."/>
            <person name="Scara G."/>
            <person name="Ko A."/>
            <person name="Delaney K."/>
            <person name="Wissotski M."/>
            <person name="Lopez G."/>
            <person name="Campos D."/>
            <person name="Braidotti M."/>
            <person name="Ashley E."/>
            <person name="Golser W."/>
            <person name="Kim H."/>
            <person name="Lee S."/>
            <person name="Lin J."/>
            <person name="Dujmic Z."/>
            <person name="Kim W."/>
            <person name="Talag J."/>
            <person name="Zuccolo A."/>
            <person name="Fan C."/>
            <person name="Sebastian A."/>
            <person name="Kramer M."/>
            <person name="Spiegel L."/>
            <person name="Nascimento L."/>
            <person name="Zutavern T."/>
            <person name="Miller B."/>
            <person name="Ambroise C."/>
            <person name="Muller S."/>
            <person name="Spooner W."/>
            <person name="Narechania A."/>
            <person name="Ren L."/>
            <person name="Wei S."/>
            <person name="Kumari S."/>
            <person name="Faga B."/>
            <person name="Levy M.J."/>
            <person name="McMahan L."/>
            <person name="Van Buren P."/>
            <person name="Vaughn M.W."/>
            <person name="Ying K."/>
            <person name="Yeh C.-T."/>
            <person name="Emrich S.J."/>
            <person name="Jia Y."/>
            <person name="Kalyanaraman A."/>
            <person name="Hsia A.-P."/>
            <person name="Barbazuk W.B."/>
            <person name="Baucom R.S."/>
            <person name="Brutnell T.P."/>
            <person name="Carpita N.C."/>
            <person name="Chaparro C."/>
            <person name="Chia J.-M."/>
            <person name="Deragon J.-M."/>
            <person name="Estill J.C."/>
            <person name="Fu Y."/>
            <person name="Jeddeloh J.A."/>
            <person name="Han Y."/>
            <person name="Lee H."/>
            <person name="Li P."/>
            <person name="Lisch D.R."/>
            <person name="Liu S."/>
            <person name="Liu Z."/>
            <person name="Nagel D.H."/>
            <person name="McCann M.C."/>
            <person name="SanMiguel P."/>
            <person name="Myers A.M."/>
            <person name="Nettleton D."/>
            <person name="Nguyen J."/>
            <person name="Penning B.W."/>
            <person name="Ponnala L."/>
            <person name="Schneider K.L."/>
            <person name="Schwartz D.C."/>
            <person name="Sharma A."/>
            <person name="Soderlund C."/>
            <person name="Springer N.M."/>
            <person name="Sun Q."/>
            <person name="Wang H."/>
            <person name="Waterman M."/>
            <person name="Westerman R."/>
            <person name="Wolfgruber T.K."/>
            <person name="Yang L."/>
            <person name="Yu Y."/>
            <person name="Zhang L."/>
            <person name="Zhou S."/>
            <person name="Zhu Q."/>
            <person name="Bennetzen J.L."/>
            <person name="Dawe R.K."/>
            <person name="Jiang J."/>
            <person name="Jiang N."/>
            <person name="Presting G.G."/>
            <person name="Wessler S.R."/>
            <person name="Aluru S."/>
            <person name="Martienssen R.A."/>
            <person name="Clifton S.W."/>
            <person name="McCombie W.R."/>
            <person name="Wing R.A."/>
            <person name="Wilson R.K."/>
        </authorList>
    </citation>
    <scope>NUCLEOTIDE SEQUENCE [LARGE SCALE GENOMIC DNA]</scope>
    <source>
        <strain evidence="6">cv. B73</strain>
    </source>
</reference>
<keyword evidence="6" id="KW-1185">Reference proteome</keyword>
<dbReference type="Gene3D" id="1.20.58.340">
    <property type="entry name" value="Magnesium transport protein CorA, transmembrane region"/>
    <property type="match status" value="1"/>
</dbReference>
<dbReference type="KEGG" id="zma:103637512"/>
<dbReference type="RefSeq" id="XP_023156667.1">
    <property type="nucleotide sequence ID" value="XM_023300899.1"/>
</dbReference>
<feature type="compositionally biased region" description="Acidic residues" evidence="2">
    <location>
        <begin position="192"/>
        <end position="201"/>
    </location>
</feature>
<comment type="similarity">
    <text evidence="1">Belongs to the CorA metal ion transporter (MIT) (TC 1.A.35.5) family.</text>
</comment>